<gene>
    <name evidence="2" type="ORF">CQA57_05340</name>
</gene>
<keyword evidence="3" id="KW-1185">Reference proteome</keyword>
<feature type="region of interest" description="Disordered" evidence="1">
    <location>
        <begin position="1"/>
        <end position="22"/>
    </location>
</feature>
<protein>
    <recommendedName>
        <fullName evidence="4">Autotransporter domain-containing protein</fullName>
    </recommendedName>
</protein>
<proteinExistence type="predicted"/>
<sequence length="795" mass="81824">MFLSANIASAGSSWSGSGEVNNSQSTDNCTNAVCAYTSHGNFTKGSGANTLNFQGTTRITDSAYTLTAKGVTINVTAPTNTTANMIDVKNRITLNLADSYLKFQDQATGIAEHFLRAIDNGASLTATFNGGIGKENIGGQDYNNIAFYGTMSIQSTNNNSNSIKFNNGASMIGYFNLGTSAAKIDATVDFIGGGSLVAIGNDHYINKTENVKGKAINISQASATGGKLPTVFTINFGESRKVETVATTDKDTLLDKDGVVVGAIGNSNGKKVTTQENTTVSDNQTLITNAIRGDISVGGYGTSTSTLNLNFYNKGLIEGKIEARDSSAQVNANFTNDGTIKSDSISGNLKAIFTTTGNVQSDAISTDVGAIYLQGSDGQTLQVDQKTKGLALSVTGSGGKSDRKIFITDYDATSGFKEDQDANTGGTLTLNAKSLTMSNNDGSSKGQQFVVDYKDGSVVINSGEKDKKSITISQLGHTNIIRFRDENSTSSSITIGSDGNNNGDVFTSGAKGKTLFQAKTITINGGIYGSGGFDLSGNATFTAYDTLSTDFVGIIKTDGSGGNGSKYNNTITAQTIKINPAGTKGLSANNGSSAAITRGGNIAIFNNISGGNNTIISENTSGTNNSLILGDVVNYNGSNNIKISGQSAATLPSLVGNITTNSGSNNIVFVNTLLAPSNIADIFAKQAGGQSPQTTDTATTAAIATYLGTGATVGNITTKSGTTNLVLRQAASSTTNGIIPIYTVKTTGGTANLVMQGPVNVEADIDYGTSGITNLIFASNNDGKTADEFKNGVAG</sequence>
<evidence type="ECO:0000313" key="2">
    <source>
        <dbReference type="EMBL" id="RDU73312.1"/>
    </source>
</evidence>
<dbReference type="RefSeq" id="WP_147288354.1">
    <property type="nucleotide sequence ID" value="NZ_NXLX01000011.1"/>
</dbReference>
<name>A0A3D8J7B8_9HELI</name>
<organism evidence="2 3">
    <name type="scientific">Helicobacter anseris</name>
    <dbReference type="NCBI Taxonomy" id="375926"/>
    <lineage>
        <taxon>Bacteria</taxon>
        <taxon>Pseudomonadati</taxon>
        <taxon>Campylobacterota</taxon>
        <taxon>Epsilonproteobacteria</taxon>
        <taxon>Campylobacterales</taxon>
        <taxon>Helicobacteraceae</taxon>
        <taxon>Helicobacter</taxon>
    </lineage>
</organism>
<feature type="compositionally biased region" description="Low complexity" evidence="1">
    <location>
        <begin position="1"/>
        <end position="18"/>
    </location>
</feature>
<comment type="caution">
    <text evidence="2">The sequence shown here is derived from an EMBL/GenBank/DDBJ whole genome shotgun (WGS) entry which is preliminary data.</text>
</comment>
<dbReference type="EMBL" id="NXLX01000011">
    <property type="protein sequence ID" value="RDU73312.1"/>
    <property type="molecule type" value="Genomic_DNA"/>
</dbReference>
<evidence type="ECO:0008006" key="4">
    <source>
        <dbReference type="Google" id="ProtNLM"/>
    </source>
</evidence>
<dbReference type="Proteomes" id="UP000256695">
    <property type="component" value="Unassembled WGS sequence"/>
</dbReference>
<evidence type="ECO:0000313" key="3">
    <source>
        <dbReference type="Proteomes" id="UP000256695"/>
    </source>
</evidence>
<accession>A0A3D8J7B8</accession>
<feature type="non-terminal residue" evidence="2">
    <location>
        <position position="795"/>
    </location>
</feature>
<evidence type="ECO:0000256" key="1">
    <source>
        <dbReference type="SAM" id="MobiDB-lite"/>
    </source>
</evidence>
<dbReference type="AlphaFoldDB" id="A0A3D8J7B8"/>
<reference evidence="2 3" key="1">
    <citation type="submission" date="2018-04" db="EMBL/GenBank/DDBJ databases">
        <title>Novel Campyloabacter and Helicobacter Species and Strains.</title>
        <authorList>
            <person name="Mannion A.J."/>
            <person name="Shen Z."/>
            <person name="Fox J.G."/>
        </authorList>
    </citation>
    <scope>NUCLEOTIDE SEQUENCE [LARGE SCALE GENOMIC DNA]</scope>
    <source>
        <strain evidence="2 3">MIT 04-9362</strain>
    </source>
</reference>